<evidence type="ECO:0000313" key="1">
    <source>
        <dbReference type="EMBL" id="NOT33300.1"/>
    </source>
</evidence>
<dbReference type="PANTHER" id="PTHR30528">
    <property type="entry name" value="CYTOPLASMIC PROTEIN"/>
    <property type="match status" value="1"/>
</dbReference>
<dbReference type="PANTHER" id="PTHR30528:SF0">
    <property type="entry name" value="CYTOPLASMIC PROTEIN"/>
    <property type="match status" value="1"/>
</dbReference>
<reference evidence="1 2" key="1">
    <citation type="submission" date="2020-04" db="EMBL/GenBank/DDBJ databases">
        <title>Metagenomic profiling of ammonia- and methane-oxidizing microorganisms in a Dutch drinking water treatment plant.</title>
        <authorList>
            <person name="Poghosyan L."/>
            <person name="Leucker S."/>
        </authorList>
    </citation>
    <scope>NUCLEOTIDE SEQUENCE [LARGE SCALE GENOMIC DNA]</scope>
    <source>
        <strain evidence="1">S-RSF-IL-03</strain>
    </source>
</reference>
<protein>
    <submittedName>
        <fullName evidence="1">Winged helix-turn-helix domain-containing protein</fullName>
    </submittedName>
</protein>
<dbReference type="InterPro" id="IPR009351">
    <property type="entry name" value="AlkZ-like"/>
</dbReference>
<dbReference type="EMBL" id="JABFRW010000041">
    <property type="protein sequence ID" value="NOT33300.1"/>
    <property type="molecule type" value="Genomic_DNA"/>
</dbReference>
<dbReference type="Pfam" id="PF06224">
    <property type="entry name" value="AlkZ-like"/>
    <property type="match status" value="1"/>
</dbReference>
<proteinExistence type="predicted"/>
<dbReference type="AlphaFoldDB" id="A0A849SPI1"/>
<sequence length="438" mass="49230">MSAIPEVSLKAVAALFLERQHLKRPRARSLSPRRLVQFVEAVGGLQLDSINVIERAHYLTLFSRFGPYDRERLDRLVYRRRLLFDYWAHAACLVSRGDLAGWRRAMLDYSVTSRGWVTWLQKNEPILRQVEAELRAGGPLGSADFGEGKSGGAAGWWNWKPTTHALDYLWMTGTTLVHSRRHFHKRYHLAERVLPEIATVSPPDSEEFQRWRIRRSLLAMGAATETDLRLYLTFPRTPATVRRRALDSMRKSGEVVELRVRSAATRAAGATRWYALAADLPALARAGRRGVASTGTTLLSPFDSFLWHRDRTRKLFGFDYTLEVYTPGHKRVHGYYSLPILHDGQLVGRVDAKNHRATRLLELVHVHLEPWAVTHGEPPAAGWGNVTAAAVISGLGEAVGALATFTGAERIRVKRVTPAKRSREVKQASERGAVSRGA</sequence>
<evidence type="ECO:0000313" key="2">
    <source>
        <dbReference type="Proteomes" id="UP000580839"/>
    </source>
</evidence>
<accession>A0A849SPI1</accession>
<dbReference type="Proteomes" id="UP000580839">
    <property type="component" value="Unassembled WGS sequence"/>
</dbReference>
<name>A0A849SPI1_UNCEI</name>
<comment type="caution">
    <text evidence="1">The sequence shown here is derived from an EMBL/GenBank/DDBJ whole genome shotgun (WGS) entry which is preliminary data.</text>
</comment>
<organism evidence="1 2">
    <name type="scientific">Eiseniibacteriota bacterium</name>
    <dbReference type="NCBI Taxonomy" id="2212470"/>
    <lineage>
        <taxon>Bacteria</taxon>
        <taxon>Candidatus Eiseniibacteriota</taxon>
    </lineage>
</organism>
<gene>
    <name evidence="1" type="ORF">HOP12_03925</name>
</gene>